<evidence type="ECO:0000256" key="2">
    <source>
        <dbReference type="ARBA" id="ARBA00022741"/>
    </source>
</evidence>
<name>A0A8J7PHU5_9BACT</name>
<dbReference type="GO" id="GO:0003924">
    <property type="term" value="F:GTPase activity"/>
    <property type="evidence" value="ECO:0007669"/>
    <property type="project" value="InterPro"/>
</dbReference>
<dbReference type="EMBL" id="JAFLCK010000031">
    <property type="protein sequence ID" value="MBN8662123.1"/>
    <property type="molecule type" value="Genomic_DNA"/>
</dbReference>
<keyword evidence="2" id="KW-0547">Nucleotide-binding</keyword>
<dbReference type="PANTHER" id="PTHR43087">
    <property type="entry name" value="LYSINE/ARGININE/ORNITHINE TRANSPORT SYSTEM KINASE"/>
    <property type="match status" value="1"/>
</dbReference>
<accession>A0A8J7PHU5</accession>
<dbReference type="InterPro" id="IPR003593">
    <property type="entry name" value="AAA+_ATPase"/>
</dbReference>
<gene>
    <name evidence="7" type="primary">meaB</name>
    <name evidence="7" type="ORF">J0M35_17275</name>
</gene>
<sequence>MDSTVEAISKEVLSGNRRALARAISVVENGGEEASQLVRSLFEYTGRAHIIGVTGSPGVGKSTLVDALITECRKEDLKVAVLAVDPSSPFTGGAILGDRIRMQGHTLDKSVFIRSMANRGHQGGVALATYDAIRMLEASGFEVIIIETVGVGQSELAIAQTADTTVLVLMPGSGDDIQAIKSGIMEIGDIFVVNKGDLPGANKSASEITASLELASTKAEKHWHPPVIVSIAETGQGINELWQSIKKHKQHLTEAGLLSKRRMERIQAELSEIVADIARRNLKKSLSSNNEVKEVLDDIATRKVDPHTAARQLIGNMFQTIQY</sequence>
<dbReference type="PANTHER" id="PTHR43087:SF1">
    <property type="entry name" value="LAO_AO TRANSPORT SYSTEM ATPASE"/>
    <property type="match status" value="1"/>
</dbReference>
<proteinExistence type="inferred from homology"/>
<evidence type="ECO:0000313" key="7">
    <source>
        <dbReference type="EMBL" id="MBN8662123.1"/>
    </source>
</evidence>
<evidence type="ECO:0000256" key="5">
    <source>
        <dbReference type="ARBA" id="ARBA00023186"/>
    </source>
</evidence>
<organism evidence="7 8">
    <name type="scientific">Candidatus Obscuribacter phosphatis</name>
    <dbReference type="NCBI Taxonomy" id="1906157"/>
    <lineage>
        <taxon>Bacteria</taxon>
        <taxon>Bacillati</taxon>
        <taxon>Candidatus Melainabacteria</taxon>
        <taxon>Candidatus Obscuribacterales</taxon>
        <taxon>Candidatus Obscuribacteraceae</taxon>
        <taxon>Candidatus Obscuribacter</taxon>
    </lineage>
</organism>
<dbReference type="NCBIfam" id="TIGR00750">
    <property type="entry name" value="lao"/>
    <property type="match status" value="1"/>
</dbReference>
<comment type="caution">
    <text evidence="7">The sequence shown here is derived from an EMBL/GenBank/DDBJ whole genome shotgun (WGS) entry which is preliminary data.</text>
</comment>
<dbReference type="Gene3D" id="3.40.50.300">
    <property type="entry name" value="P-loop containing nucleotide triphosphate hydrolases"/>
    <property type="match status" value="1"/>
</dbReference>
<keyword evidence="4" id="KW-0342">GTP-binding</keyword>
<dbReference type="AlphaFoldDB" id="A0A8J7PHU5"/>
<keyword evidence="3" id="KW-0378">Hydrolase</keyword>
<evidence type="ECO:0000259" key="6">
    <source>
        <dbReference type="SMART" id="SM00382"/>
    </source>
</evidence>
<dbReference type="InterPro" id="IPR027417">
    <property type="entry name" value="P-loop_NTPase"/>
</dbReference>
<evidence type="ECO:0000313" key="8">
    <source>
        <dbReference type="Proteomes" id="UP000664277"/>
    </source>
</evidence>
<protein>
    <submittedName>
        <fullName evidence="7">Methylmalonyl Co-A mutase-associated GTPase MeaB</fullName>
    </submittedName>
</protein>
<dbReference type="Pfam" id="PF03308">
    <property type="entry name" value="MeaB"/>
    <property type="match status" value="1"/>
</dbReference>
<dbReference type="InterPro" id="IPR005129">
    <property type="entry name" value="GTPase_ArgK"/>
</dbReference>
<dbReference type="InterPro" id="IPR052040">
    <property type="entry name" value="GTPase/Isobutyryl-CoA_mutase"/>
</dbReference>
<keyword evidence="5" id="KW-0143">Chaperone</keyword>
<feature type="domain" description="AAA+ ATPase" evidence="6">
    <location>
        <begin position="47"/>
        <end position="191"/>
    </location>
</feature>
<dbReference type="GO" id="GO:0005525">
    <property type="term" value="F:GTP binding"/>
    <property type="evidence" value="ECO:0007669"/>
    <property type="project" value="UniProtKB-KW"/>
</dbReference>
<reference evidence="7" key="1">
    <citation type="submission" date="2021-02" db="EMBL/GenBank/DDBJ databases">
        <title>Genome-Resolved Metagenomics of a Microbial Community Performing Photosynthetic Biological Nutrient Removal.</title>
        <authorList>
            <person name="Mcdaniel E.A."/>
        </authorList>
    </citation>
    <scope>NUCLEOTIDE SEQUENCE</scope>
    <source>
        <strain evidence="7">UWPOB_OBS1</strain>
    </source>
</reference>
<evidence type="ECO:0000256" key="1">
    <source>
        <dbReference type="ARBA" id="ARBA00009625"/>
    </source>
</evidence>
<dbReference type="Gene3D" id="1.20.5.170">
    <property type="match status" value="1"/>
</dbReference>
<dbReference type="SMART" id="SM00382">
    <property type="entry name" value="AAA"/>
    <property type="match status" value="1"/>
</dbReference>
<dbReference type="SUPFAM" id="SSF52540">
    <property type="entry name" value="P-loop containing nucleoside triphosphate hydrolases"/>
    <property type="match status" value="1"/>
</dbReference>
<dbReference type="Proteomes" id="UP000664277">
    <property type="component" value="Unassembled WGS sequence"/>
</dbReference>
<evidence type="ECO:0000256" key="4">
    <source>
        <dbReference type="ARBA" id="ARBA00023134"/>
    </source>
</evidence>
<comment type="similarity">
    <text evidence="1">Belongs to the SIMIBI class G3E GTPase family. ArgK/MeaB subfamily.</text>
</comment>
<dbReference type="CDD" id="cd03114">
    <property type="entry name" value="MMAA-like"/>
    <property type="match status" value="1"/>
</dbReference>
<evidence type="ECO:0000256" key="3">
    <source>
        <dbReference type="ARBA" id="ARBA00022801"/>
    </source>
</evidence>